<accession>A0A7R9JWV4</accession>
<dbReference type="GO" id="GO:0043113">
    <property type="term" value="P:receptor clustering"/>
    <property type="evidence" value="ECO:0007669"/>
    <property type="project" value="TreeGrafter"/>
</dbReference>
<dbReference type="Gene3D" id="1.20.1270.60">
    <property type="entry name" value="Arfaptin homology (AH) domain/BAR domain"/>
    <property type="match status" value="2"/>
</dbReference>
<dbReference type="SMART" id="SM01015">
    <property type="entry name" value="Arfaptin"/>
    <property type="match status" value="1"/>
</dbReference>
<dbReference type="SUPFAM" id="SSF103657">
    <property type="entry name" value="BAR/IMD domain-like"/>
    <property type="match status" value="2"/>
</dbReference>
<proteinExistence type="predicted"/>
<dbReference type="InterPro" id="IPR030798">
    <property type="entry name" value="Arfaptin_fam"/>
</dbReference>
<dbReference type="GO" id="GO:0098842">
    <property type="term" value="C:postsynaptic early endosome"/>
    <property type="evidence" value="ECO:0007669"/>
    <property type="project" value="TreeGrafter"/>
</dbReference>
<dbReference type="InterPro" id="IPR027267">
    <property type="entry name" value="AH/BAR_dom_sf"/>
</dbReference>
<dbReference type="GO" id="GO:0014069">
    <property type="term" value="C:postsynaptic density"/>
    <property type="evidence" value="ECO:0007669"/>
    <property type="project" value="TreeGrafter"/>
</dbReference>
<protein>
    <recommendedName>
        <fullName evidence="1">AH domain-containing protein</fullName>
    </recommendedName>
</protein>
<dbReference type="GO" id="GO:0005543">
    <property type="term" value="F:phospholipid binding"/>
    <property type="evidence" value="ECO:0007669"/>
    <property type="project" value="TreeGrafter"/>
</dbReference>
<dbReference type="GO" id="GO:0032588">
    <property type="term" value="C:trans-Golgi network membrane"/>
    <property type="evidence" value="ECO:0007669"/>
    <property type="project" value="TreeGrafter"/>
</dbReference>
<dbReference type="GO" id="GO:0005886">
    <property type="term" value="C:plasma membrane"/>
    <property type="evidence" value="ECO:0007669"/>
    <property type="project" value="GOC"/>
</dbReference>
<dbReference type="InterPro" id="IPR010504">
    <property type="entry name" value="AH_dom"/>
</dbReference>
<dbReference type="AlphaFoldDB" id="A0A7R9JWV4"/>
<evidence type="ECO:0000259" key="1">
    <source>
        <dbReference type="PROSITE" id="PS50870"/>
    </source>
</evidence>
<dbReference type="GO" id="GO:0005080">
    <property type="term" value="F:protein kinase C binding"/>
    <property type="evidence" value="ECO:0007669"/>
    <property type="project" value="TreeGrafter"/>
</dbReference>
<dbReference type="GO" id="GO:0006886">
    <property type="term" value="P:intracellular protein transport"/>
    <property type="evidence" value="ECO:0007669"/>
    <property type="project" value="TreeGrafter"/>
</dbReference>
<dbReference type="PANTHER" id="PTHR12141:SF1">
    <property type="entry name" value="PRKCA-BINDING PROTEIN"/>
    <property type="match status" value="1"/>
</dbReference>
<dbReference type="PANTHER" id="PTHR12141">
    <property type="entry name" value="ARFAPTIN-RELATED"/>
    <property type="match status" value="1"/>
</dbReference>
<dbReference type="EMBL" id="OE840714">
    <property type="protein sequence ID" value="CAD7592198.1"/>
    <property type="molecule type" value="Genomic_DNA"/>
</dbReference>
<dbReference type="GO" id="GO:0034315">
    <property type="term" value="P:regulation of Arp2/3 complex-mediated actin nucleation"/>
    <property type="evidence" value="ECO:0007669"/>
    <property type="project" value="TreeGrafter"/>
</dbReference>
<dbReference type="GO" id="GO:0002092">
    <property type="term" value="P:positive regulation of receptor internalization"/>
    <property type="evidence" value="ECO:0007669"/>
    <property type="project" value="TreeGrafter"/>
</dbReference>
<dbReference type="GO" id="GO:0019904">
    <property type="term" value="F:protein domain specific binding"/>
    <property type="evidence" value="ECO:0007669"/>
    <property type="project" value="InterPro"/>
</dbReference>
<reference evidence="2" key="1">
    <citation type="submission" date="2020-11" db="EMBL/GenBank/DDBJ databases">
        <authorList>
            <person name="Tran Van P."/>
        </authorList>
    </citation>
    <scope>NUCLEOTIDE SEQUENCE</scope>
</reference>
<evidence type="ECO:0000313" key="2">
    <source>
        <dbReference type="EMBL" id="CAD7592198.1"/>
    </source>
</evidence>
<organism evidence="2">
    <name type="scientific">Timema genevievae</name>
    <name type="common">Walking stick</name>
    <dbReference type="NCBI Taxonomy" id="629358"/>
    <lineage>
        <taxon>Eukaryota</taxon>
        <taxon>Metazoa</taxon>
        <taxon>Ecdysozoa</taxon>
        <taxon>Arthropoda</taxon>
        <taxon>Hexapoda</taxon>
        <taxon>Insecta</taxon>
        <taxon>Pterygota</taxon>
        <taxon>Neoptera</taxon>
        <taxon>Polyneoptera</taxon>
        <taxon>Phasmatodea</taxon>
        <taxon>Timematodea</taxon>
        <taxon>Timematoidea</taxon>
        <taxon>Timematidae</taxon>
        <taxon>Timema</taxon>
    </lineage>
</organism>
<dbReference type="GO" id="GO:0097062">
    <property type="term" value="P:dendritic spine maintenance"/>
    <property type="evidence" value="ECO:0007669"/>
    <property type="project" value="TreeGrafter"/>
</dbReference>
<gene>
    <name evidence="2" type="ORF">TGEB3V08_LOCUS4832</name>
</gene>
<feature type="domain" description="AH" evidence="1">
    <location>
        <begin position="170"/>
        <end position="234"/>
    </location>
</feature>
<dbReference type="GO" id="GO:0008021">
    <property type="term" value="C:synaptic vesicle"/>
    <property type="evidence" value="ECO:0007669"/>
    <property type="project" value="TreeGrafter"/>
</dbReference>
<name>A0A7R9JWV4_TIMGE</name>
<sequence length="234" mass="26149">MALCSVRRGPDGFLISYTIPLVLEIFGLGGTSERDGTPKFGKSKVENGTFYCLPLRVGSLMIYITLFVKAFGDTFASIGVREPQPRASEAFRQFGDYHRQMEKYGIKMLKSVKPVSSFLCNNSLGSYGLLSSQNMGTGLANAPVVLSSTAEDGETSLTRQTAHDVQPSEILSDLGTYLYKAIPDTKLTIRKYADTKFEYLSYCLKVKEMDDEEYSYSALQEPLYRVETGNYEYR</sequence>
<dbReference type="GO" id="GO:0043005">
    <property type="term" value="C:neuron projection"/>
    <property type="evidence" value="ECO:0007669"/>
    <property type="project" value="TreeGrafter"/>
</dbReference>
<dbReference type="PROSITE" id="PS50870">
    <property type="entry name" value="AH"/>
    <property type="match status" value="1"/>
</dbReference>
<dbReference type="Pfam" id="PF06456">
    <property type="entry name" value="Arfaptin"/>
    <property type="match status" value="1"/>
</dbReference>